<evidence type="ECO:0000256" key="1">
    <source>
        <dbReference type="SAM" id="SignalP"/>
    </source>
</evidence>
<accession>A0ABS5BW55</accession>
<dbReference type="SMART" id="SM00458">
    <property type="entry name" value="RICIN"/>
    <property type="match status" value="1"/>
</dbReference>
<dbReference type="Gene3D" id="2.80.10.50">
    <property type="match status" value="1"/>
</dbReference>
<evidence type="ECO:0000313" key="3">
    <source>
        <dbReference type="EMBL" id="MBP3957918.1"/>
    </source>
</evidence>
<feature type="chain" id="PRO_5046543946" evidence="1">
    <location>
        <begin position="21"/>
        <end position="160"/>
    </location>
</feature>
<dbReference type="Pfam" id="PF14200">
    <property type="entry name" value="RicinB_lectin_2"/>
    <property type="match status" value="1"/>
</dbReference>
<keyword evidence="1" id="KW-0732">Signal</keyword>
<dbReference type="EMBL" id="JAGKQQ010000001">
    <property type="protein sequence ID" value="MBP3957918.1"/>
    <property type="molecule type" value="Genomic_DNA"/>
</dbReference>
<dbReference type="InterPro" id="IPR035992">
    <property type="entry name" value="Ricin_B-like_lectins"/>
</dbReference>
<sequence length="160" mass="17824">MFRALATLAACALFTAPVAADDKFVRIVNVESGKVLDVNDDSKEEASARAVLAKLEDDNKAQQWKLEKDGTHLKLVNRKSGKVLDVNDDSKEEGGDIIIWDDKTEGTDNQRWAWVGDGKERQIKSKSSGLVLDVDGEGQLIQKKADEKSKKQLWRVEEVK</sequence>
<feature type="signal peptide" evidence="1">
    <location>
        <begin position="1"/>
        <end position="20"/>
    </location>
</feature>
<comment type="caution">
    <text evidence="3">The sequence shown here is derived from an EMBL/GenBank/DDBJ whole genome shotgun (WGS) entry which is preliminary data.</text>
</comment>
<dbReference type="RefSeq" id="WP_210657426.1">
    <property type="nucleotide sequence ID" value="NZ_JAGKQQ010000001.1"/>
</dbReference>
<evidence type="ECO:0000313" key="4">
    <source>
        <dbReference type="Proteomes" id="UP000676565"/>
    </source>
</evidence>
<name>A0ABS5BW55_9BACT</name>
<evidence type="ECO:0000259" key="2">
    <source>
        <dbReference type="SMART" id="SM00458"/>
    </source>
</evidence>
<organism evidence="3 4">
    <name type="scientific">Gemmata palustris</name>
    <dbReference type="NCBI Taxonomy" id="2822762"/>
    <lineage>
        <taxon>Bacteria</taxon>
        <taxon>Pseudomonadati</taxon>
        <taxon>Planctomycetota</taxon>
        <taxon>Planctomycetia</taxon>
        <taxon>Gemmatales</taxon>
        <taxon>Gemmataceae</taxon>
        <taxon>Gemmata</taxon>
    </lineage>
</organism>
<dbReference type="Proteomes" id="UP000676565">
    <property type="component" value="Unassembled WGS sequence"/>
</dbReference>
<dbReference type="CDD" id="cd00161">
    <property type="entry name" value="beta-trefoil_Ricin-like"/>
    <property type="match status" value="1"/>
</dbReference>
<feature type="domain" description="Ricin B lectin" evidence="2">
    <location>
        <begin position="22"/>
        <end position="157"/>
    </location>
</feature>
<dbReference type="SUPFAM" id="SSF50370">
    <property type="entry name" value="Ricin B-like lectins"/>
    <property type="match status" value="1"/>
</dbReference>
<dbReference type="InterPro" id="IPR000772">
    <property type="entry name" value="Ricin_B_lectin"/>
</dbReference>
<reference evidence="3 4" key="1">
    <citation type="submission" date="2021-04" db="EMBL/GenBank/DDBJ databases">
        <authorList>
            <person name="Ivanova A."/>
        </authorList>
    </citation>
    <scope>NUCLEOTIDE SEQUENCE [LARGE SCALE GENOMIC DNA]</scope>
    <source>
        <strain evidence="3 4">G18</strain>
    </source>
</reference>
<protein>
    <submittedName>
        <fullName evidence="3">Ricin-type beta-trefoil lectin domain protein</fullName>
    </submittedName>
</protein>
<proteinExistence type="predicted"/>
<dbReference type="PROSITE" id="PS50231">
    <property type="entry name" value="RICIN_B_LECTIN"/>
    <property type="match status" value="1"/>
</dbReference>
<gene>
    <name evidence="3" type="ORF">J8F10_21905</name>
</gene>
<keyword evidence="4" id="KW-1185">Reference proteome</keyword>